<dbReference type="EMBL" id="ATMH01010442">
    <property type="protein sequence ID" value="EPY17528.1"/>
    <property type="molecule type" value="Genomic_DNA"/>
</dbReference>
<proteinExistence type="predicted"/>
<feature type="transmembrane region" description="Helical" evidence="2">
    <location>
        <begin position="6"/>
        <end position="31"/>
    </location>
</feature>
<comment type="caution">
    <text evidence="3">The sequence shown here is derived from an EMBL/GenBank/DDBJ whole genome shotgun (WGS) entry which is preliminary data.</text>
</comment>
<gene>
    <name evidence="3" type="ORF">STCU_10560</name>
</gene>
<keyword evidence="2" id="KW-1133">Transmembrane helix</keyword>
<dbReference type="Proteomes" id="UP000015354">
    <property type="component" value="Unassembled WGS sequence"/>
</dbReference>
<protein>
    <submittedName>
        <fullName evidence="3">Uncharacterized protein</fullName>
    </submittedName>
</protein>
<feature type="region of interest" description="Disordered" evidence="1">
    <location>
        <begin position="161"/>
        <end position="213"/>
    </location>
</feature>
<sequence>MSIYSIIIIIAFVGFGLSIIISITFASVAWCRRRRAQRSQRALAAQRWQRQVTLLQRRGYYFDEETQLYHYVDGHTHTIDEHHRQFVPSQTPGARPPSIVLSATVLAQNDDPVQPSPTAGDTVNTANHRAANTTNNNRSSRGRAHIHYPEAVPVFNTVVRSTRPSSAHHPDHQNDDDGAVAGAPLVEVDYGQAQYVSREPFTEEETAPPQQQQ</sequence>
<accession>S9TMG8</accession>
<keyword evidence="2" id="KW-0472">Membrane</keyword>
<keyword evidence="4" id="KW-1185">Reference proteome</keyword>
<reference evidence="3 4" key="1">
    <citation type="journal article" date="2013" name="PLoS ONE">
        <title>Predicting the Proteins of Angomonas deanei, Strigomonas culicis and Their Respective Endosymbionts Reveals New Aspects of the Trypanosomatidae Family.</title>
        <authorList>
            <person name="Motta M.C."/>
            <person name="Martins A.C."/>
            <person name="de Souza S.S."/>
            <person name="Catta-Preta C.M."/>
            <person name="Silva R."/>
            <person name="Klein C.C."/>
            <person name="de Almeida L.G."/>
            <person name="de Lima Cunha O."/>
            <person name="Ciapina L.P."/>
            <person name="Brocchi M."/>
            <person name="Colabardini A.C."/>
            <person name="de Araujo Lima B."/>
            <person name="Machado C.R."/>
            <person name="de Almeida Soares C.M."/>
            <person name="Probst C.M."/>
            <person name="de Menezes C.B."/>
            <person name="Thompson C.E."/>
            <person name="Bartholomeu D.C."/>
            <person name="Gradia D.F."/>
            <person name="Pavoni D.P."/>
            <person name="Grisard E.C."/>
            <person name="Fantinatti-Garboggini F."/>
            <person name="Marchini F.K."/>
            <person name="Rodrigues-Luiz G.F."/>
            <person name="Wagner G."/>
            <person name="Goldman G.H."/>
            <person name="Fietto J.L."/>
            <person name="Elias M.C."/>
            <person name="Goldman M.H."/>
            <person name="Sagot M.F."/>
            <person name="Pereira M."/>
            <person name="Stoco P.H."/>
            <person name="de Mendonca-Neto R.P."/>
            <person name="Teixeira S.M."/>
            <person name="Maciel T.E."/>
            <person name="de Oliveira Mendes T.A."/>
            <person name="Urmenyi T.P."/>
            <person name="de Souza W."/>
            <person name="Schenkman S."/>
            <person name="de Vasconcelos A.T."/>
        </authorList>
    </citation>
    <scope>NUCLEOTIDE SEQUENCE [LARGE SCALE GENOMIC DNA]</scope>
</reference>
<organism evidence="3 4">
    <name type="scientific">Strigomonas culicis</name>
    <dbReference type="NCBI Taxonomy" id="28005"/>
    <lineage>
        <taxon>Eukaryota</taxon>
        <taxon>Discoba</taxon>
        <taxon>Euglenozoa</taxon>
        <taxon>Kinetoplastea</taxon>
        <taxon>Metakinetoplastina</taxon>
        <taxon>Trypanosomatida</taxon>
        <taxon>Trypanosomatidae</taxon>
        <taxon>Strigomonadinae</taxon>
        <taxon>Strigomonas</taxon>
    </lineage>
</organism>
<feature type="region of interest" description="Disordered" evidence="1">
    <location>
        <begin position="110"/>
        <end position="144"/>
    </location>
</feature>
<evidence type="ECO:0000313" key="3">
    <source>
        <dbReference type="EMBL" id="EPY17528.1"/>
    </source>
</evidence>
<evidence type="ECO:0000256" key="1">
    <source>
        <dbReference type="SAM" id="MobiDB-lite"/>
    </source>
</evidence>
<keyword evidence="2" id="KW-0812">Transmembrane</keyword>
<feature type="compositionally biased region" description="Low complexity" evidence="1">
    <location>
        <begin position="122"/>
        <end position="139"/>
    </location>
</feature>
<name>S9TMG8_9TRYP</name>
<evidence type="ECO:0000313" key="4">
    <source>
        <dbReference type="Proteomes" id="UP000015354"/>
    </source>
</evidence>
<evidence type="ECO:0000256" key="2">
    <source>
        <dbReference type="SAM" id="Phobius"/>
    </source>
</evidence>
<dbReference type="AlphaFoldDB" id="S9TMG8"/>